<dbReference type="PANTHER" id="PTHR43798:SF24">
    <property type="entry name" value="CIS-3-ALKYL-4-ALKYLOXETAN-2-ONE DECARBOXYLASE"/>
    <property type="match status" value="1"/>
</dbReference>
<dbReference type="RefSeq" id="WP_378036884.1">
    <property type="nucleotide sequence ID" value="NZ_JBHSIV010000014.1"/>
</dbReference>
<dbReference type="Pfam" id="PF12697">
    <property type="entry name" value="Abhydrolase_6"/>
    <property type="match status" value="1"/>
</dbReference>
<reference evidence="3" key="1">
    <citation type="journal article" date="2019" name="Int. J. Syst. Evol. Microbiol.">
        <title>The Global Catalogue of Microorganisms (GCM) 10K type strain sequencing project: providing services to taxonomists for standard genome sequencing and annotation.</title>
        <authorList>
            <consortium name="The Broad Institute Genomics Platform"/>
            <consortium name="The Broad Institute Genome Sequencing Center for Infectious Disease"/>
            <person name="Wu L."/>
            <person name="Ma J."/>
        </authorList>
    </citation>
    <scope>NUCLEOTIDE SEQUENCE [LARGE SCALE GENOMIC DNA]</scope>
    <source>
        <strain evidence="3">CGMCC 4.7093</strain>
    </source>
</reference>
<comment type="caution">
    <text evidence="2">The sequence shown here is derived from an EMBL/GenBank/DDBJ whole genome shotgun (WGS) entry which is preliminary data.</text>
</comment>
<feature type="domain" description="AB hydrolase-1" evidence="1">
    <location>
        <begin position="3"/>
        <end position="233"/>
    </location>
</feature>
<dbReference type="InterPro" id="IPR050266">
    <property type="entry name" value="AB_hydrolase_sf"/>
</dbReference>
<protein>
    <submittedName>
        <fullName evidence="2">Alpha/beta fold hydrolase</fullName>
    </submittedName>
</protein>
<dbReference type="Gene3D" id="3.40.50.1820">
    <property type="entry name" value="alpha/beta hydrolase"/>
    <property type="match status" value="1"/>
</dbReference>
<dbReference type="InterPro" id="IPR029058">
    <property type="entry name" value="AB_hydrolase_fold"/>
</dbReference>
<evidence type="ECO:0000259" key="1">
    <source>
        <dbReference type="Pfam" id="PF12697"/>
    </source>
</evidence>
<dbReference type="Proteomes" id="UP001595947">
    <property type="component" value="Unassembled WGS sequence"/>
</dbReference>
<keyword evidence="2" id="KW-0378">Hydrolase</keyword>
<evidence type="ECO:0000313" key="2">
    <source>
        <dbReference type="EMBL" id="MFC5063538.1"/>
    </source>
</evidence>
<accession>A0ABV9YNC1</accession>
<keyword evidence="3" id="KW-1185">Reference proteome</keyword>
<dbReference type="SUPFAM" id="SSF53474">
    <property type="entry name" value="alpha/beta-Hydrolases"/>
    <property type="match status" value="1"/>
</dbReference>
<dbReference type="EMBL" id="JBHSIV010000014">
    <property type="protein sequence ID" value="MFC5063538.1"/>
    <property type="molecule type" value="Genomic_DNA"/>
</dbReference>
<gene>
    <name evidence="2" type="ORF">ACFPBZ_15055</name>
</gene>
<evidence type="ECO:0000313" key="3">
    <source>
        <dbReference type="Proteomes" id="UP001595947"/>
    </source>
</evidence>
<dbReference type="GO" id="GO:0016787">
    <property type="term" value="F:hydrolase activity"/>
    <property type="evidence" value="ECO:0007669"/>
    <property type="project" value="UniProtKB-KW"/>
</dbReference>
<dbReference type="PANTHER" id="PTHR43798">
    <property type="entry name" value="MONOACYLGLYCEROL LIPASE"/>
    <property type="match status" value="1"/>
</dbReference>
<name>A0ABV9YNC1_9PSEU</name>
<proteinExistence type="predicted"/>
<dbReference type="InterPro" id="IPR000073">
    <property type="entry name" value="AB_hydrolase_1"/>
</dbReference>
<sequence length="249" mass="26657">MTVVLVHGNPETADVWDPLVGALGRDDVVRLSPPGFGAPVPAGFAATVDAYRDWLIAELEALDGPVDLVGHDWGGGHVVNALLERPELVRSWAVDVLGIFEPDYVWHDLAQAWQTPEVGERHIAGMLGRSLDDRAARLVPAGIPADVARRVAAGQDEAMQACVLALYRDAAQPAMARRGESLERLAARPGLGILAGEDHFVGDDAMRRRAAARAGAQVGELDGLGHWWMCQDPARGATMLAAFWRDAVG</sequence>
<organism evidence="2 3">
    <name type="scientific">Actinomycetospora atypica</name>
    <dbReference type="NCBI Taxonomy" id="1290095"/>
    <lineage>
        <taxon>Bacteria</taxon>
        <taxon>Bacillati</taxon>
        <taxon>Actinomycetota</taxon>
        <taxon>Actinomycetes</taxon>
        <taxon>Pseudonocardiales</taxon>
        <taxon>Pseudonocardiaceae</taxon>
        <taxon>Actinomycetospora</taxon>
    </lineage>
</organism>